<reference evidence="1" key="1">
    <citation type="submission" date="2014-09" db="EMBL/GenBank/DDBJ databases">
        <authorList>
            <person name="Magalhaes I.L.F."/>
            <person name="Oliveira U."/>
            <person name="Santos F.R."/>
            <person name="Vidigal T.H.D.A."/>
            <person name="Brescovit A.D."/>
            <person name="Santos A.J."/>
        </authorList>
    </citation>
    <scope>NUCLEOTIDE SEQUENCE</scope>
    <source>
        <tissue evidence="1">Shoot tissue taken approximately 20 cm above the soil surface</tissue>
    </source>
</reference>
<organism evidence="1">
    <name type="scientific">Arundo donax</name>
    <name type="common">Giant reed</name>
    <name type="synonym">Donax arundinaceus</name>
    <dbReference type="NCBI Taxonomy" id="35708"/>
    <lineage>
        <taxon>Eukaryota</taxon>
        <taxon>Viridiplantae</taxon>
        <taxon>Streptophyta</taxon>
        <taxon>Embryophyta</taxon>
        <taxon>Tracheophyta</taxon>
        <taxon>Spermatophyta</taxon>
        <taxon>Magnoliopsida</taxon>
        <taxon>Liliopsida</taxon>
        <taxon>Poales</taxon>
        <taxon>Poaceae</taxon>
        <taxon>PACMAD clade</taxon>
        <taxon>Arundinoideae</taxon>
        <taxon>Arundineae</taxon>
        <taxon>Arundo</taxon>
    </lineage>
</organism>
<dbReference type="EMBL" id="GBRH01207820">
    <property type="protein sequence ID" value="JAD90075.1"/>
    <property type="molecule type" value="Transcribed_RNA"/>
</dbReference>
<sequence length="31" mass="3684">MNTEHPALLFQDMNICITIDLWFMEILSVNM</sequence>
<evidence type="ECO:0000313" key="1">
    <source>
        <dbReference type="EMBL" id="JAD90075.1"/>
    </source>
</evidence>
<proteinExistence type="predicted"/>
<reference evidence="1" key="2">
    <citation type="journal article" date="2015" name="Data Brief">
        <title>Shoot transcriptome of the giant reed, Arundo donax.</title>
        <authorList>
            <person name="Barrero R.A."/>
            <person name="Guerrero F.D."/>
            <person name="Moolhuijzen P."/>
            <person name="Goolsby J.A."/>
            <person name="Tidwell J."/>
            <person name="Bellgard S.E."/>
            <person name="Bellgard M.I."/>
        </authorList>
    </citation>
    <scope>NUCLEOTIDE SEQUENCE</scope>
    <source>
        <tissue evidence="1">Shoot tissue taken approximately 20 cm above the soil surface</tissue>
    </source>
</reference>
<accession>A0A0A9DWN2</accession>
<dbReference type="AlphaFoldDB" id="A0A0A9DWN2"/>
<name>A0A0A9DWN2_ARUDO</name>
<protein>
    <submittedName>
        <fullName evidence="1">Uncharacterized protein</fullName>
    </submittedName>
</protein>